<dbReference type="SUPFAM" id="SSF48264">
    <property type="entry name" value="Cytochrome P450"/>
    <property type="match status" value="1"/>
</dbReference>
<comment type="subcellular location">
    <subcellularLocation>
        <location evidence="2">Membrane</location>
    </subcellularLocation>
</comment>
<dbReference type="Pfam" id="PF00067">
    <property type="entry name" value="p450"/>
    <property type="match status" value="1"/>
</dbReference>
<dbReference type="PROSITE" id="PS51257">
    <property type="entry name" value="PROKAR_LIPOPROTEIN"/>
    <property type="match status" value="1"/>
</dbReference>
<name>A0A059BR96_EUCGR</name>
<dbReference type="Gramene" id="KCW68808">
    <property type="protein sequence ID" value="KCW68808"/>
    <property type="gene ID" value="EUGRSUZ_F02407"/>
</dbReference>
<evidence type="ECO:0000256" key="3">
    <source>
        <dbReference type="ARBA" id="ARBA00010617"/>
    </source>
</evidence>
<dbReference type="InterPro" id="IPR050651">
    <property type="entry name" value="Plant_Cytochrome_P450_Monoox"/>
</dbReference>
<keyword evidence="11" id="KW-0472">Membrane</keyword>
<evidence type="ECO:0000313" key="14">
    <source>
        <dbReference type="EMBL" id="KCW68808.1"/>
    </source>
</evidence>
<evidence type="ECO:0000256" key="6">
    <source>
        <dbReference type="ARBA" id="ARBA00022723"/>
    </source>
</evidence>
<dbReference type="InterPro" id="IPR017972">
    <property type="entry name" value="Cyt_P450_CS"/>
</dbReference>
<evidence type="ECO:0000256" key="2">
    <source>
        <dbReference type="ARBA" id="ARBA00004370"/>
    </source>
</evidence>
<evidence type="ECO:0000256" key="5">
    <source>
        <dbReference type="ARBA" id="ARBA00022692"/>
    </source>
</evidence>
<dbReference type="PROSITE" id="PS00086">
    <property type="entry name" value="CYTOCHROME_P450"/>
    <property type="match status" value="1"/>
</dbReference>
<dbReference type="PRINTS" id="PR00385">
    <property type="entry name" value="P450"/>
</dbReference>
<reference evidence="14" key="1">
    <citation type="submission" date="2013-07" db="EMBL/GenBank/DDBJ databases">
        <title>The genome of Eucalyptus grandis.</title>
        <authorList>
            <person name="Schmutz J."/>
            <person name="Hayes R."/>
            <person name="Myburg A."/>
            <person name="Tuskan G."/>
            <person name="Grattapaglia D."/>
            <person name="Rokhsar D.S."/>
        </authorList>
    </citation>
    <scope>NUCLEOTIDE SEQUENCE</scope>
    <source>
        <tissue evidence="14">Leaf extractions</tissue>
    </source>
</reference>
<dbReference type="PRINTS" id="PR00463">
    <property type="entry name" value="EP450I"/>
</dbReference>
<accession>A0A059BR96</accession>
<evidence type="ECO:0000256" key="1">
    <source>
        <dbReference type="ARBA" id="ARBA00001971"/>
    </source>
</evidence>
<protein>
    <recommendedName>
        <fullName evidence="15">Cytochrome P450</fullName>
    </recommendedName>
</protein>
<dbReference type="InterPro" id="IPR036396">
    <property type="entry name" value="Cyt_P450_sf"/>
</dbReference>
<evidence type="ECO:0000256" key="10">
    <source>
        <dbReference type="ARBA" id="ARBA00023033"/>
    </source>
</evidence>
<sequence>MNISKQLVGTWTFRGSWKHPDISIFFIITYVLTSCGTGQRRICSQTHIYLLRLACLLIYWWSLIRYRSVDGHKKASLPEACGAWPLIGHLHLLGGPVPPHIILASMADKYGPIFTIKTGVHRALIVSNWQIAKQCLTVNDRAFASRPKSVSSEVMAYNYAMFGLAPYGPYWRYVRKVTMLDLLSSHRLELLKHVRDSEVQASMTHLYKRCMESYSGAPEKVLVDMKRWFGDITLNVVFRMIVGKRYEDEQDEKGREALRSYFDLAGRFIVSDAFPILRWLDLDGYERMMKKTAQELDRVVQGWLNEHKSRRSTNKRRGDNKDSDQDFMDVMLSTVDAAEELPGYDADTFIKATCMALVLAGSDTTSVSLTWALSLLLNHREVLKKAQHELDTQIGRERLVNESDLENLVYIQAIIKETMRLYPAAPLGVPHESTEDCTVDGYHIPKGTRLLFNFSKIHRDQHIWSDPQEFRPERFLTTHRNFDVRGQNFELLPFGSGRRMCPGINLAMQLISLSLAALLHGFDITTLADEQVDMAEAIGMTNLKATPLEVLVTPRLPEHTYR</sequence>
<organism evidence="14">
    <name type="scientific">Eucalyptus grandis</name>
    <name type="common">Flooded gum</name>
    <dbReference type="NCBI Taxonomy" id="71139"/>
    <lineage>
        <taxon>Eukaryota</taxon>
        <taxon>Viridiplantae</taxon>
        <taxon>Streptophyta</taxon>
        <taxon>Embryophyta</taxon>
        <taxon>Tracheophyta</taxon>
        <taxon>Spermatophyta</taxon>
        <taxon>Magnoliopsida</taxon>
        <taxon>eudicotyledons</taxon>
        <taxon>Gunneridae</taxon>
        <taxon>Pentapetalae</taxon>
        <taxon>rosids</taxon>
        <taxon>malvids</taxon>
        <taxon>Myrtales</taxon>
        <taxon>Myrtaceae</taxon>
        <taxon>Myrtoideae</taxon>
        <taxon>Eucalypteae</taxon>
        <taxon>Eucalyptus</taxon>
    </lineage>
</organism>
<evidence type="ECO:0008006" key="15">
    <source>
        <dbReference type="Google" id="ProtNLM"/>
    </source>
</evidence>
<dbReference type="InParanoid" id="A0A059BR96"/>
<comment type="cofactor">
    <cofactor evidence="1 12">
        <name>heme</name>
        <dbReference type="ChEBI" id="CHEBI:30413"/>
    </cofactor>
</comment>
<dbReference type="GO" id="GO:0020037">
    <property type="term" value="F:heme binding"/>
    <property type="evidence" value="ECO:0007669"/>
    <property type="project" value="InterPro"/>
</dbReference>
<keyword evidence="8 13" id="KW-0560">Oxidoreductase</keyword>
<dbReference type="GO" id="GO:0016709">
    <property type="term" value="F:oxidoreductase activity, acting on paired donors, with incorporation or reduction of molecular oxygen, NAD(P)H as one donor, and incorporation of one atom of oxygen"/>
    <property type="evidence" value="ECO:0007669"/>
    <property type="project" value="UniProtKB-ARBA"/>
</dbReference>
<evidence type="ECO:0000256" key="8">
    <source>
        <dbReference type="ARBA" id="ARBA00023002"/>
    </source>
</evidence>
<dbReference type="OMA" id="FTWNAWA"/>
<keyword evidence="7" id="KW-1133">Transmembrane helix</keyword>
<dbReference type="GO" id="GO:0005506">
    <property type="term" value="F:iron ion binding"/>
    <property type="evidence" value="ECO:0007669"/>
    <property type="project" value="InterPro"/>
</dbReference>
<keyword evidence="10 13" id="KW-0503">Monooxygenase</keyword>
<dbReference type="eggNOG" id="KOG0156">
    <property type="taxonomic scope" value="Eukaryota"/>
</dbReference>
<evidence type="ECO:0000256" key="4">
    <source>
        <dbReference type="ARBA" id="ARBA00022617"/>
    </source>
</evidence>
<dbReference type="PANTHER" id="PTHR47947:SF26">
    <property type="entry name" value="CYTOCHROME P450"/>
    <property type="match status" value="1"/>
</dbReference>
<evidence type="ECO:0000256" key="12">
    <source>
        <dbReference type="PIRSR" id="PIRSR602401-1"/>
    </source>
</evidence>
<proteinExistence type="inferred from homology"/>
<keyword evidence="4 12" id="KW-0349">Heme</keyword>
<keyword evidence="6 12" id="KW-0479">Metal-binding</keyword>
<gene>
    <name evidence="14" type="ORF">EUGRSUZ_F02407</name>
</gene>
<evidence type="ECO:0000256" key="13">
    <source>
        <dbReference type="RuleBase" id="RU000461"/>
    </source>
</evidence>
<dbReference type="CDD" id="cd20654">
    <property type="entry name" value="CYP82"/>
    <property type="match status" value="1"/>
</dbReference>
<feature type="binding site" description="axial binding residue" evidence="12">
    <location>
        <position position="501"/>
    </location>
    <ligand>
        <name>heme</name>
        <dbReference type="ChEBI" id="CHEBI:30413"/>
    </ligand>
    <ligandPart>
        <name>Fe</name>
        <dbReference type="ChEBI" id="CHEBI:18248"/>
    </ligandPart>
</feature>
<comment type="similarity">
    <text evidence="3 13">Belongs to the cytochrome P450 family.</text>
</comment>
<evidence type="ECO:0000256" key="11">
    <source>
        <dbReference type="ARBA" id="ARBA00023136"/>
    </source>
</evidence>
<keyword evidence="9 12" id="KW-0408">Iron</keyword>
<dbReference type="GO" id="GO:0016020">
    <property type="term" value="C:membrane"/>
    <property type="evidence" value="ECO:0007669"/>
    <property type="project" value="UniProtKB-SubCell"/>
</dbReference>
<dbReference type="PANTHER" id="PTHR47947">
    <property type="entry name" value="CYTOCHROME P450 82C3-RELATED"/>
    <property type="match status" value="1"/>
</dbReference>
<keyword evidence="5" id="KW-0812">Transmembrane</keyword>
<dbReference type="EMBL" id="KK198758">
    <property type="protein sequence ID" value="KCW68808.1"/>
    <property type="molecule type" value="Genomic_DNA"/>
</dbReference>
<dbReference type="AlphaFoldDB" id="A0A059BR96"/>
<dbReference type="Gene3D" id="1.10.630.10">
    <property type="entry name" value="Cytochrome P450"/>
    <property type="match status" value="1"/>
</dbReference>
<dbReference type="InterPro" id="IPR002401">
    <property type="entry name" value="Cyt_P450_E_grp-I"/>
</dbReference>
<dbReference type="InterPro" id="IPR001128">
    <property type="entry name" value="Cyt_P450"/>
</dbReference>
<dbReference type="FunFam" id="1.10.630.10:FF:000026">
    <property type="entry name" value="Cytochrome P450 82C4"/>
    <property type="match status" value="1"/>
</dbReference>
<evidence type="ECO:0000256" key="7">
    <source>
        <dbReference type="ARBA" id="ARBA00022989"/>
    </source>
</evidence>
<evidence type="ECO:0000256" key="9">
    <source>
        <dbReference type="ARBA" id="ARBA00023004"/>
    </source>
</evidence>